<gene>
    <name evidence="2" type="ORF">JKL49_14530</name>
</gene>
<dbReference type="Proteomes" id="UP000622580">
    <property type="component" value="Unassembled WGS sequence"/>
</dbReference>
<dbReference type="AlphaFoldDB" id="A0A941D2A9"/>
<organism evidence="2 3">
    <name type="scientific">Phenylobacterium glaciei</name>
    <dbReference type="NCBI Taxonomy" id="2803784"/>
    <lineage>
        <taxon>Bacteria</taxon>
        <taxon>Pseudomonadati</taxon>
        <taxon>Pseudomonadota</taxon>
        <taxon>Alphaproteobacteria</taxon>
        <taxon>Caulobacterales</taxon>
        <taxon>Caulobacteraceae</taxon>
        <taxon>Phenylobacterium</taxon>
    </lineage>
</organism>
<dbReference type="RefSeq" id="WP_215341337.1">
    <property type="nucleotide sequence ID" value="NZ_JAGSGD010000001.1"/>
</dbReference>
<proteinExistence type="predicted"/>
<comment type="caution">
    <text evidence="2">The sequence shown here is derived from an EMBL/GenBank/DDBJ whole genome shotgun (WGS) entry which is preliminary data.</text>
</comment>
<evidence type="ECO:0008006" key="4">
    <source>
        <dbReference type="Google" id="ProtNLM"/>
    </source>
</evidence>
<keyword evidence="1" id="KW-0812">Transmembrane</keyword>
<keyword evidence="1" id="KW-1133">Transmembrane helix</keyword>
<evidence type="ECO:0000313" key="3">
    <source>
        <dbReference type="Proteomes" id="UP000622580"/>
    </source>
</evidence>
<accession>A0A941D2A9</accession>
<keyword evidence="3" id="KW-1185">Reference proteome</keyword>
<evidence type="ECO:0000313" key="2">
    <source>
        <dbReference type="EMBL" id="MBR7620607.1"/>
    </source>
</evidence>
<reference evidence="2" key="1">
    <citation type="submission" date="2021-04" db="EMBL/GenBank/DDBJ databases">
        <title>Draft genome assembly of strain Phenylobacterium sp. 20VBR1 using MiniION and Illumina platforms.</title>
        <authorList>
            <person name="Thomas F.A."/>
            <person name="Krishnan K.P."/>
            <person name="Sinha R.K."/>
        </authorList>
    </citation>
    <scope>NUCLEOTIDE SEQUENCE</scope>
    <source>
        <strain evidence="2">20VBR1</strain>
    </source>
</reference>
<name>A0A941D2A9_9CAUL</name>
<sequence>MRDVLRLADIARIDAEHDTAAGPGHPASALKLNSTSPGGVAVAGIEGYLFIGDGTNRWERQYLGELTVVDAWKDAWRGLLDARQVQARAHGVALWNFLAPEKQVVLPHKRWPGGETRGEGRPLRLLQAMLTPEARLLYPEEALRAAQGPTYFRHNSHWTATGCCVATQVILDALAPGVRLADLDLAAERQRTNHDLTAHFFDPPPVEDLLLLAPPGEVTSDNRQLELTGKHVGSRYVLENPHAPDRRRLMLFGDSYAYDAGLAYALSAVFGYVAFVWSKDVVWAEVTQHRADLVLCESAERYIAVLPNA</sequence>
<protein>
    <recommendedName>
        <fullName evidence="4">AlgX/AlgJ SGNH hydrolase-like domain-containing protein</fullName>
    </recommendedName>
</protein>
<keyword evidence="1" id="KW-0472">Membrane</keyword>
<dbReference type="EMBL" id="JAGSGD010000001">
    <property type="protein sequence ID" value="MBR7620607.1"/>
    <property type="molecule type" value="Genomic_DNA"/>
</dbReference>
<feature type="transmembrane region" description="Helical" evidence="1">
    <location>
        <begin position="256"/>
        <end position="277"/>
    </location>
</feature>
<evidence type="ECO:0000256" key="1">
    <source>
        <dbReference type="SAM" id="Phobius"/>
    </source>
</evidence>